<feature type="region of interest" description="Disordered" evidence="7">
    <location>
        <begin position="1"/>
        <end position="32"/>
    </location>
</feature>
<gene>
    <name evidence="9" type="ORF">UREG_03387</name>
</gene>
<dbReference type="OMA" id="GPHNAKM"/>
<feature type="compositionally biased region" description="Basic and acidic residues" evidence="7">
    <location>
        <begin position="1"/>
        <end position="21"/>
    </location>
</feature>
<dbReference type="PANTHER" id="PTHR43791">
    <property type="entry name" value="PERMEASE-RELATED"/>
    <property type="match status" value="1"/>
</dbReference>
<dbReference type="OrthoDB" id="6730379at2759"/>
<dbReference type="RefSeq" id="XP_002543870.1">
    <property type="nucleotide sequence ID" value="XM_002543824.1"/>
</dbReference>
<dbReference type="KEGG" id="ure:UREG_03387"/>
<protein>
    <recommendedName>
        <fullName evidence="11">Major facilitator superfamily (MFS) profile domain-containing protein</fullName>
    </recommendedName>
</protein>
<dbReference type="VEuPathDB" id="FungiDB:UREG_03387"/>
<evidence type="ECO:0000256" key="6">
    <source>
        <dbReference type="ARBA" id="ARBA00037968"/>
    </source>
</evidence>
<keyword evidence="2" id="KW-0813">Transport</keyword>
<feature type="transmembrane region" description="Helical" evidence="8">
    <location>
        <begin position="245"/>
        <end position="265"/>
    </location>
</feature>
<feature type="transmembrane region" description="Helical" evidence="8">
    <location>
        <begin position="376"/>
        <end position="397"/>
    </location>
</feature>
<evidence type="ECO:0000313" key="9">
    <source>
        <dbReference type="EMBL" id="EEP78541.1"/>
    </source>
</evidence>
<comment type="similarity">
    <text evidence="6">Belongs to the major facilitator superfamily. Allantoate permease family.</text>
</comment>
<sequence>MVAEKISSEDHPQVYEEERVESNTGKTGQDGGRFNKLISEAFKGKADLDTIHTDIGFELYQQSLQYDQEELAKSVDKVRWKLDLMVLPMMMTTYMLSFLDKQTLNYSNAFGLQADTNMTGDDYTWVASALYLAGCRAYPSNLALQRFPIGKFVGYMLFVWGTLCMLQAAVFDFSGFFAIRFFLGAMEACVSPAWLLLSSTLWTREEQPLRTSFWLSSNGISSIIGALLSYGLGHVDNLAVPNWKLIYLVVGAITIAWGIVLVLFMPDGPHNAKMLTEYERIVAVWRIRRNKTGIQHPEFLVYQVKEALTDVKTYLCLLMGLCYGALNGGVTNFLSALIKGFGFSGLEASLLQTPSGGIQFVTGIVFGYISTIHNFLGITIIISCLPGMAGLLGILLTPLKHRYALVGCASLQTIVGSPIVLTWTLPALNVAGHTKRSTVMGLYFICYCAGNIAGPHLFLPSEAPRYTSALRGLLGIYAGGILVQIAYLLLCFWDNKRRDRQAQPTDEAEAAREGFEDVTDKENRGFRYHL</sequence>
<keyword evidence="4 8" id="KW-1133">Transmembrane helix</keyword>
<dbReference type="PANTHER" id="PTHR43791:SF97">
    <property type="entry name" value="ALLANTOATE TRANSPORTER, PUTATIVE (AFU_ORTHOLOGUE AFUA_1G14700)-RELATED"/>
    <property type="match status" value="1"/>
</dbReference>
<keyword evidence="5 8" id="KW-0472">Membrane</keyword>
<keyword evidence="10" id="KW-1185">Reference proteome</keyword>
<dbReference type="GO" id="GO:0022857">
    <property type="term" value="F:transmembrane transporter activity"/>
    <property type="evidence" value="ECO:0007669"/>
    <property type="project" value="InterPro"/>
</dbReference>
<feature type="transmembrane region" description="Helical" evidence="8">
    <location>
        <begin position="470"/>
        <end position="493"/>
    </location>
</feature>
<evidence type="ECO:0000256" key="4">
    <source>
        <dbReference type="ARBA" id="ARBA00022989"/>
    </source>
</evidence>
<dbReference type="Proteomes" id="UP000002058">
    <property type="component" value="Unassembled WGS sequence"/>
</dbReference>
<dbReference type="GeneID" id="8440226"/>
<organism evidence="9 10">
    <name type="scientific">Uncinocarpus reesii (strain UAMH 1704)</name>
    <dbReference type="NCBI Taxonomy" id="336963"/>
    <lineage>
        <taxon>Eukaryota</taxon>
        <taxon>Fungi</taxon>
        <taxon>Dikarya</taxon>
        <taxon>Ascomycota</taxon>
        <taxon>Pezizomycotina</taxon>
        <taxon>Eurotiomycetes</taxon>
        <taxon>Eurotiomycetidae</taxon>
        <taxon>Onygenales</taxon>
        <taxon>Onygenaceae</taxon>
        <taxon>Uncinocarpus</taxon>
    </lineage>
</organism>
<dbReference type="AlphaFoldDB" id="C4JQP2"/>
<evidence type="ECO:0000256" key="8">
    <source>
        <dbReference type="SAM" id="Phobius"/>
    </source>
</evidence>
<evidence type="ECO:0000256" key="3">
    <source>
        <dbReference type="ARBA" id="ARBA00022692"/>
    </source>
</evidence>
<evidence type="ECO:0000313" key="10">
    <source>
        <dbReference type="Proteomes" id="UP000002058"/>
    </source>
</evidence>
<comment type="subcellular location">
    <subcellularLocation>
        <location evidence="1">Membrane</location>
        <topology evidence="1">Multi-pass membrane protein</topology>
    </subcellularLocation>
</comment>
<evidence type="ECO:0000256" key="5">
    <source>
        <dbReference type="ARBA" id="ARBA00023136"/>
    </source>
</evidence>
<feature type="transmembrane region" description="Helical" evidence="8">
    <location>
        <begin position="152"/>
        <end position="171"/>
    </location>
</feature>
<dbReference type="GO" id="GO:0016020">
    <property type="term" value="C:membrane"/>
    <property type="evidence" value="ECO:0007669"/>
    <property type="project" value="UniProtKB-SubCell"/>
</dbReference>
<dbReference type="EMBL" id="CH476616">
    <property type="protein sequence ID" value="EEP78541.1"/>
    <property type="molecule type" value="Genomic_DNA"/>
</dbReference>
<dbReference type="Pfam" id="PF07690">
    <property type="entry name" value="MFS_1"/>
    <property type="match status" value="1"/>
</dbReference>
<feature type="transmembrane region" description="Helical" evidence="8">
    <location>
        <begin position="213"/>
        <end position="233"/>
    </location>
</feature>
<dbReference type="InterPro" id="IPR036259">
    <property type="entry name" value="MFS_trans_sf"/>
</dbReference>
<proteinExistence type="inferred from homology"/>
<dbReference type="eggNOG" id="KOG2533">
    <property type="taxonomic scope" value="Eukaryota"/>
</dbReference>
<dbReference type="InParanoid" id="C4JQP2"/>
<dbReference type="Gene3D" id="1.20.1250.20">
    <property type="entry name" value="MFS general substrate transporter like domains"/>
    <property type="match status" value="2"/>
</dbReference>
<dbReference type="FunFam" id="1.20.1250.20:FF:000064">
    <property type="entry name" value="MFS allantoate transporter"/>
    <property type="match status" value="1"/>
</dbReference>
<feature type="transmembrane region" description="Helical" evidence="8">
    <location>
        <begin position="177"/>
        <end position="201"/>
    </location>
</feature>
<dbReference type="HOGENOM" id="CLU_001265_0_5_1"/>
<name>C4JQP2_UNCRE</name>
<evidence type="ECO:0000256" key="1">
    <source>
        <dbReference type="ARBA" id="ARBA00004141"/>
    </source>
</evidence>
<feature type="transmembrane region" description="Helical" evidence="8">
    <location>
        <begin position="350"/>
        <end position="369"/>
    </location>
</feature>
<feature type="transmembrane region" description="Helical" evidence="8">
    <location>
        <begin position="314"/>
        <end position="338"/>
    </location>
</feature>
<evidence type="ECO:0008006" key="11">
    <source>
        <dbReference type="Google" id="ProtNLM"/>
    </source>
</evidence>
<feature type="transmembrane region" description="Helical" evidence="8">
    <location>
        <begin position="403"/>
        <end position="428"/>
    </location>
</feature>
<accession>C4JQP2</accession>
<keyword evidence="3 8" id="KW-0812">Transmembrane</keyword>
<evidence type="ECO:0000256" key="7">
    <source>
        <dbReference type="SAM" id="MobiDB-lite"/>
    </source>
</evidence>
<dbReference type="InterPro" id="IPR011701">
    <property type="entry name" value="MFS"/>
</dbReference>
<dbReference type="SUPFAM" id="SSF103473">
    <property type="entry name" value="MFS general substrate transporter"/>
    <property type="match status" value="1"/>
</dbReference>
<reference evidence="10" key="1">
    <citation type="journal article" date="2009" name="Genome Res.">
        <title>Comparative genomic analyses of the human fungal pathogens Coccidioides and their relatives.</title>
        <authorList>
            <person name="Sharpton T.J."/>
            <person name="Stajich J.E."/>
            <person name="Rounsley S.D."/>
            <person name="Gardner M.J."/>
            <person name="Wortman J.R."/>
            <person name="Jordar V.S."/>
            <person name="Maiti R."/>
            <person name="Kodira C.D."/>
            <person name="Neafsey D.E."/>
            <person name="Zeng Q."/>
            <person name="Hung C.-Y."/>
            <person name="McMahan C."/>
            <person name="Muszewska A."/>
            <person name="Grynberg M."/>
            <person name="Mandel M.A."/>
            <person name="Kellner E.M."/>
            <person name="Barker B.M."/>
            <person name="Galgiani J.N."/>
            <person name="Orbach M.J."/>
            <person name="Kirkland T.N."/>
            <person name="Cole G.T."/>
            <person name="Henn M.R."/>
            <person name="Birren B.W."/>
            <person name="Taylor J.W."/>
        </authorList>
    </citation>
    <scope>NUCLEOTIDE SEQUENCE [LARGE SCALE GENOMIC DNA]</scope>
    <source>
        <strain evidence="10">UAMH 1704</strain>
    </source>
</reference>
<evidence type="ECO:0000256" key="2">
    <source>
        <dbReference type="ARBA" id="ARBA00022448"/>
    </source>
</evidence>
<feature type="transmembrane region" description="Helical" evidence="8">
    <location>
        <begin position="440"/>
        <end position="458"/>
    </location>
</feature>